<evidence type="ECO:0000313" key="2">
    <source>
        <dbReference type="EnsemblMetazoa" id="AMAM009237-PA"/>
    </source>
</evidence>
<keyword evidence="3" id="KW-1185">Reference proteome</keyword>
<dbReference type="Proteomes" id="UP000075901">
    <property type="component" value="Unassembled WGS sequence"/>
</dbReference>
<feature type="compositionally biased region" description="Basic and acidic residues" evidence="1">
    <location>
        <begin position="89"/>
        <end position="103"/>
    </location>
</feature>
<dbReference type="AlphaFoldDB" id="A0A182SLP0"/>
<dbReference type="VEuPathDB" id="VectorBase:AMAM009237"/>
<reference evidence="2" key="2">
    <citation type="submission" date="2020-05" db="UniProtKB">
        <authorList>
            <consortium name="EnsemblMetazoa"/>
        </authorList>
    </citation>
    <scope>IDENTIFICATION</scope>
    <source>
        <strain evidence="2">maculatus3</strain>
    </source>
</reference>
<accession>A0A182SLP0</accession>
<feature type="compositionally biased region" description="Low complexity" evidence="1">
    <location>
        <begin position="70"/>
        <end position="84"/>
    </location>
</feature>
<evidence type="ECO:0000256" key="1">
    <source>
        <dbReference type="SAM" id="MobiDB-lite"/>
    </source>
</evidence>
<proteinExistence type="predicted"/>
<name>A0A182SLP0_9DIPT</name>
<protein>
    <submittedName>
        <fullName evidence="2">Uncharacterized protein</fullName>
    </submittedName>
</protein>
<sequence length="103" mass="11776">MTGSYVLLSNREEDSIIQPRWPNNQASKRSKWTRAQQWDNAITARLFRPRPAGQARARHVAGVMTGPIATPKNRNTPIPNTINNVQANNEKHTEPKKMNRETF</sequence>
<organism evidence="2 3">
    <name type="scientific">Anopheles maculatus</name>
    <dbReference type="NCBI Taxonomy" id="74869"/>
    <lineage>
        <taxon>Eukaryota</taxon>
        <taxon>Metazoa</taxon>
        <taxon>Ecdysozoa</taxon>
        <taxon>Arthropoda</taxon>
        <taxon>Hexapoda</taxon>
        <taxon>Insecta</taxon>
        <taxon>Pterygota</taxon>
        <taxon>Neoptera</taxon>
        <taxon>Endopterygota</taxon>
        <taxon>Diptera</taxon>
        <taxon>Nematocera</taxon>
        <taxon>Culicoidea</taxon>
        <taxon>Culicidae</taxon>
        <taxon>Anophelinae</taxon>
        <taxon>Anopheles</taxon>
        <taxon>Anopheles maculatus group</taxon>
    </lineage>
</organism>
<dbReference type="EnsemblMetazoa" id="AMAM009237-RA">
    <property type="protein sequence ID" value="AMAM009237-PA"/>
    <property type="gene ID" value="AMAM009237"/>
</dbReference>
<feature type="region of interest" description="Disordered" evidence="1">
    <location>
        <begin position="61"/>
        <end position="103"/>
    </location>
</feature>
<reference evidence="3" key="1">
    <citation type="submission" date="2013-09" db="EMBL/GenBank/DDBJ databases">
        <title>The Genome Sequence of Anopheles maculatus species B.</title>
        <authorList>
            <consortium name="The Broad Institute Genomics Platform"/>
            <person name="Neafsey D.E."/>
            <person name="Besansky N."/>
            <person name="Howell P."/>
            <person name="Walton C."/>
            <person name="Young S.K."/>
            <person name="Zeng Q."/>
            <person name="Gargeya S."/>
            <person name="Fitzgerald M."/>
            <person name="Haas B."/>
            <person name="Abouelleil A."/>
            <person name="Allen A.W."/>
            <person name="Alvarado L."/>
            <person name="Arachchi H.M."/>
            <person name="Berlin A.M."/>
            <person name="Chapman S.B."/>
            <person name="Gainer-Dewar J."/>
            <person name="Goldberg J."/>
            <person name="Griggs A."/>
            <person name="Gujja S."/>
            <person name="Hansen M."/>
            <person name="Howarth C."/>
            <person name="Imamovic A."/>
            <person name="Ireland A."/>
            <person name="Larimer J."/>
            <person name="McCowan C."/>
            <person name="Murphy C."/>
            <person name="Pearson M."/>
            <person name="Poon T.W."/>
            <person name="Priest M."/>
            <person name="Roberts A."/>
            <person name="Saif S."/>
            <person name="Shea T."/>
            <person name="Sisk P."/>
            <person name="Sykes S."/>
            <person name="Wortman J."/>
            <person name="Nusbaum C."/>
            <person name="Birren B."/>
        </authorList>
    </citation>
    <scope>NUCLEOTIDE SEQUENCE [LARGE SCALE GENOMIC DNA]</scope>
    <source>
        <strain evidence="3">maculatus3</strain>
    </source>
</reference>
<evidence type="ECO:0000313" key="3">
    <source>
        <dbReference type="Proteomes" id="UP000075901"/>
    </source>
</evidence>